<evidence type="ECO:0000313" key="3">
    <source>
        <dbReference type="Proteomes" id="UP000054623"/>
    </source>
</evidence>
<dbReference type="PATRIC" id="fig|49338.4.peg.5107"/>
<name>A0A098B722_DESHA</name>
<organism evidence="1">
    <name type="scientific">Desulfitobacterium hafniense</name>
    <name type="common">Desulfitobacterium frappieri</name>
    <dbReference type="NCBI Taxonomy" id="49338"/>
    <lineage>
        <taxon>Bacteria</taxon>
        <taxon>Bacillati</taxon>
        <taxon>Bacillota</taxon>
        <taxon>Clostridia</taxon>
        <taxon>Eubacteriales</taxon>
        <taxon>Desulfitobacteriaceae</taxon>
        <taxon>Desulfitobacterium</taxon>
    </lineage>
</organism>
<dbReference type="Pfam" id="PF13711">
    <property type="entry name" value="DUF4160"/>
    <property type="match status" value="1"/>
</dbReference>
<gene>
    <name evidence="2" type="ORF">AT727_17735</name>
    <name evidence="1" type="ORF">DPCES_4748</name>
</gene>
<sequence>MPIISEFYGIKIMMFWNDHYPPHFHAEYGENKILVNIENATVVKGIFPSKQLKLVLAWCEIHKDELMTNWENGKGNNQFIKISPLV</sequence>
<dbReference type="EMBL" id="LOCK01000011">
    <property type="protein sequence ID" value="KTE92764.1"/>
    <property type="molecule type" value="Genomic_DNA"/>
</dbReference>
<reference evidence="1" key="1">
    <citation type="submission" date="2014-07" db="EMBL/GenBank/DDBJ databases">
        <authorList>
            <person name="Hornung V.Bastian."/>
        </authorList>
    </citation>
    <scope>NUCLEOTIDE SEQUENCE</scope>
    <source>
        <strain evidence="1">PCE-S</strain>
    </source>
</reference>
<dbReference type="RefSeq" id="WP_005808730.1">
    <property type="nucleotide sequence ID" value="NZ_CABKQQ010000013.1"/>
</dbReference>
<dbReference type="OrthoDB" id="122670at2"/>
<accession>A0A098B722</accession>
<dbReference type="Proteomes" id="UP000054623">
    <property type="component" value="Unassembled WGS sequence"/>
</dbReference>
<proteinExistence type="predicted"/>
<reference evidence="2 3" key="2">
    <citation type="submission" date="2015-12" db="EMBL/GenBank/DDBJ databases">
        <title>Draft Genome Sequence of Desulfitobacterium hafniense Strain DH, a Sulfate-reducing Bacterium Isolated from Paddy Soils.</title>
        <authorList>
            <person name="Bao P."/>
            <person name="Zhang X."/>
            <person name="Li G."/>
        </authorList>
    </citation>
    <scope>NUCLEOTIDE SEQUENCE [LARGE SCALE GENOMIC DNA]</scope>
    <source>
        <strain evidence="2 3">DH</strain>
    </source>
</reference>
<dbReference type="EMBL" id="LK996017">
    <property type="protein sequence ID" value="CDX04634.1"/>
    <property type="molecule type" value="Genomic_DNA"/>
</dbReference>
<evidence type="ECO:0000313" key="2">
    <source>
        <dbReference type="EMBL" id="KTE92764.1"/>
    </source>
</evidence>
<evidence type="ECO:0008006" key="4">
    <source>
        <dbReference type="Google" id="ProtNLM"/>
    </source>
</evidence>
<protein>
    <recommendedName>
        <fullName evidence="4">Transcriptional regulator</fullName>
    </recommendedName>
</protein>
<dbReference type="InterPro" id="IPR025427">
    <property type="entry name" value="DUF4160"/>
</dbReference>
<evidence type="ECO:0000313" key="1">
    <source>
        <dbReference type="EMBL" id="CDX04634.1"/>
    </source>
</evidence>
<dbReference type="AlphaFoldDB" id="A0A098B722"/>